<proteinExistence type="inferred from homology"/>
<dbReference type="RefSeq" id="WP_254099105.1">
    <property type="nucleotide sequence ID" value="NZ_JANATA010000004.1"/>
</dbReference>
<accession>A0AA41WX07</accession>
<dbReference type="SUPFAM" id="SSF55248">
    <property type="entry name" value="PCD-like"/>
    <property type="match status" value="1"/>
</dbReference>
<dbReference type="InterPro" id="IPR001533">
    <property type="entry name" value="Pterin_deHydtase"/>
</dbReference>
<dbReference type="CDD" id="cd00914">
    <property type="entry name" value="PCD_DCoH_subfamily_b"/>
    <property type="match status" value="1"/>
</dbReference>
<reference evidence="5" key="1">
    <citation type="submission" date="2022-07" db="EMBL/GenBank/DDBJ databases">
        <title>Characterization of the Novel Bacterium Alteromonas immobilis LMIT006 and Alteromonas gregis LMIT007.</title>
        <authorList>
            <person name="Lin X."/>
        </authorList>
    </citation>
    <scope>NUCLEOTIDE SEQUENCE</scope>
    <source>
        <strain evidence="5">LMIT007</strain>
    </source>
</reference>
<evidence type="ECO:0000256" key="3">
    <source>
        <dbReference type="ARBA" id="ARBA00023239"/>
    </source>
</evidence>
<dbReference type="InterPro" id="IPR036428">
    <property type="entry name" value="PCD_sf"/>
</dbReference>
<dbReference type="PANTHER" id="PTHR12599">
    <property type="entry name" value="PTERIN-4-ALPHA-CARBINOLAMINE DEHYDRATASE"/>
    <property type="match status" value="1"/>
</dbReference>
<sequence>MAEKYSTTQIQAALLELNTSIPDIEHWQVKDGKLCKTFIFKSFIRAFGWMGQIAIWAEKMNHHPEWSNIYNKVKVELVTHDVGGISELDFKLANKMEMFK</sequence>
<comment type="caution">
    <text evidence="5">The sequence shown here is derived from an EMBL/GenBank/DDBJ whole genome shotgun (WGS) entry which is preliminary data.</text>
</comment>
<name>A0AA41WX07_9ALTE</name>
<dbReference type="Proteomes" id="UP001165413">
    <property type="component" value="Unassembled WGS sequence"/>
</dbReference>
<dbReference type="GO" id="GO:0006729">
    <property type="term" value="P:tetrahydrobiopterin biosynthetic process"/>
    <property type="evidence" value="ECO:0007669"/>
    <property type="project" value="InterPro"/>
</dbReference>
<dbReference type="PANTHER" id="PTHR12599:SF0">
    <property type="entry name" value="PTERIN-4-ALPHA-CARBINOLAMINE DEHYDRATASE"/>
    <property type="match status" value="1"/>
</dbReference>
<keyword evidence="3 4" id="KW-0456">Lyase</keyword>
<evidence type="ECO:0000313" key="6">
    <source>
        <dbReference type="Proteomes" id="UP001165413"/>
    </source>
</evidence>
<comment type="catalytic activity">
    <reaction evidence="1 4">
        <text>(4aS,6R)-4a-hydroxy-L-erythro-5,6,7,8-tetrahydrobiopterin = (6R)-L-erythro-6,7-dihydrobiopterin + H2O</text>
        <dbReference type="Rhea" id="RHEA:11920"/>
        <dbReference type="ChEBI" id="CHEBI:15377"/>
        <dbReference type="ChEBI" id="CHEBI:15642"/>
        <dbReference type="ChEBI" id="CHEBI:43120"/>
        <dbReference type="EC" id="4.2.1.96"/>
    </reaction>
</comment>
<evidence type="ECO:0000256" key="2">
    <source>
        <dbReference type="ARBA" id="ARBA00006472"/>
    </source>
</evidence>
<dbReference type="Gene3D" id="3.30.1360.20">
    <property type="entry name" value="Transcriptional coactivator/pterin dehydratase"/>
    <property type="match status" value="1"/>
</dbReference>
<evidence type="ECO:0000256" key="4">
    <source>
        <dbReference type="HAMAP-Rule" id="MF_00434"/>
    </source>
</evidence>
<dbReference type="EMBL" id="JANATA010000004">
    <property type="protein sequence ID" value="MCP3428089.1"/>
    <property type="molecule type" value="Genomic_DNA"/>
</dbReference>
<evidence type="ECO:0000313" key="5">
    <source>
        <dbReference type="EMBL" id="MCP3428089.1"/>
    </source>
</evidence>
<dbReference type="GO" id="GO:0008124">
    <property type="term" value="F:4-alpha-hydroxytetrahydrobiopterin dehydratase activity"/>
    <property type="evidence" value="ECO:0007669"/>
    <property type="project" value="UniProtKB-UniRule"/>
</dbReference>
<dbReference type="Pfam" id="PF01329">
    <property type="entry name" value="Pterin_4a"/>
    <property type="match status" value="1"/>
</dbReference>
<protein>
    <recommendedName>
        <fullName evidence="4">Putative pterin-4-alpha-carbinolamine dehydratase</fullName>
        <shortName evidence="4">PHS</shortName>
        <ecNumber evidence="4">4.2.1.96</ecNumber>
    </recommendedName>
    <alternativeName>
        <fullName evidence="4">4-alpha-hydroxy-tetrahydropterin dehydratase</fullName>
    </alternativeName>
    <alternativeName>
        <fullName evidence="4">Pterin carbinolamine dehydratase</fullName>
        <shortName evidence="4">PCD</shortName>
    </alternativeName>
</protein>
<evidence type="ECO:0000256" key="1">
    <source>
        <dbReference type="ARBA" id="ARBA00001554"/>
    </source>
</evidence>
<dbReference type="NCBIfam" id="NF002018">
    <property type="entry name" value="PRK00823.1-3"/>
    <property type="match status" value="1"/>
</dbReference>
<keyword evidence="6" id="KW-1185">Reference proteome</keyword>
<organism evidence="5 6">
    <name type="scientific">Opacimonas viscosa</name>
    <dbReference type="NCBI Taxonomy" id="2961944"/>
    <lineage>
        <taxon>Bacteria</taxon>
        <taxon>Pseudomonadati</taxon>
        <taxon>Pseudomonadota</taxon>
        <taxon>Gammaproteobacteria</taxon>
        <taxon>Alteromonadales</taxon>
        <taxon>Alteromonadaceae</taxon>
        <taxon>Opacimonas</taxon>
    </lineage>
</organism>
<comment type="similarity">
    <text evidence="2 4">Belongs to the pterin-4-alpha-carbinolamine dehydratase family.</text>
</comment>
<dbReference type="AlphaFoldDB" id="A0AA41WX07"/>
<gene>
    <name evidence="5" type="ORF">NLF92_03900</name>
</gene>
<dbReference type="EC" id="4.2.1.96" evidence="4"/>
<dbReference type="HAMAP" id="MF_00434">
    <property type="entry name" value="Pterin_4_alpha"/>
    <property type="match status" value="1"/>
</dbReference>